<dbReference type="AlphaFoldDB" id="A0A5D4STD3"/>
<comment type="caution">
    <text evidence="2">The sequence shown here is derived from an EMBL/GenBank/DDBJ whole genome shotgun (WGS) entry which is preliminary data.</text>
</comment>
<keyword evidence="1" id="KW-1133">Transmembrane helix</keyword>
<evidence type="ECO:0000313" key="2">
    <source>
        <dbReference type="EMBL" id="TYS65452.1"/>
    </source>
</evidence>
<keyword evidence="1" id="KW-0472">Membrane</keyword>
<keyword evidence="1" id="KW-0812">Transmembrane</keyword>
<feature type="transmembrane region" description="Helical" evidence="1">
    <location>
        <begin position="7"/>
        <end position="26"/>
    </location>
</feature>
<gene>
    <name evidence="2" type="ORF">FZD47_09025</name>
</gene>
<proteinExistence type="predicted"/>
<dbReference type="RefSeq" id="WP_148949588.1">
    <property type="nucleotide sequence ID" value="NZ_JAWPEO010000007.1"/>
</dbReference>
<dbReference type="EMBL" id="VTES01000002">
    <property type="protein sequence ID" value="TYS65452.1"/>
    <property type="molecule type" value="Genomic_DNA"/>
</dbReference>
<accession>A0A5D4STD3</accession>
<sequence length="124" mass="14283">MESRLTFYICGGLFLIMTLFMAVIAISAGESILPQTWTLLSMTVMSFSMGYLYPQFKQKDERMKMIRQKGLFYAYFALIVYFFIFFLLLGLGIIDISALELMEILSSLTISTVFLSMVYVSKRI</sequence>
<feature type="transmembrane region" description="Helical" evidence="1">
    <location>
        <begin position="32"/>
        <end position="53"/>
    </location>
</feature>
<protein>
    <submittedName>
        <fullName evidence="2">Permease</fullName>
    </submittedName>
</protein>
<reference evidence="2 3" key="1">
    <citation type="submission" date="2019-08" db="EMBL/GenBank/DDBJ databases">
        <title>Bacillus genomes from the desert of Cuatro Cienegas, Coahuila.</title>
        <authorList>
            <person name="Olmedo-Alvarez G."/>
        </authorList>
    </citation>
    <scope>NUCLEOTIDE SEQUENCE [LARGE SCALE GENOMIC DNA]</scope>
    <source>
        <strain evidence="2 3">CH37_1T</strain>
    </source>
</reference>
<feature type="transmembrane region" description="Helical" evidence="1">
    <location>
        <begin position="104"/>
        <end position="121"/>
    </location>
</feature>
<evidence type="ECO:0000256" key="1">
    <source>
        <dbReference type="SAM" id="Phobius"/>
    </source>
</evidence>
<organism evidence="2 3">
    <name type="scientific">Bacillus infantis</name>
    <dbReference type="NCBI Taxonomy" id="324767"/>
    <lineage>
        <taxon>Bacteria</taxon>
        <taxon>Bacillati</taxon>
        <taxon>Bacillota</taxon>
        <taxon>Bacilli</taxon>
        <taxon>Bacillales</taxon>
        <taxon>Bacillaceae</taxon>
        <taxon>Bacillus</taxon>
    </lineage>
</organism>
<dbReference type="Proteomes" id="UP000323732">
    <property type="component" value="Unassembled WGS sequence"/>
</dbReference>
<evidence type="ECO:0000313" key="3">
    <source>
        <dbReference type="Proteomes" id="UP000323732"/>
    </source>
</evidence>
<feature type="transmembrane region" description="Helical" evidence="1">
    <location>
        <begin position="73"/>
        <end position="98"/>
    </location>
</feature>
<name>A0A5D4STD3_9BACI</name>